<feature type="compositionally biased region" description="Polar residues" evidence="4">
    <location>
        <begin position="2453"/>
        <end position="2493"/>
    </location>
</feature>
<dbReference type="GO" id="GO:0005524">
    <property type="term" value="F:ATP binding"/>
    <property type="evidence" value="ECO:0007669"/>
    <property type="project" value="InterPro"/>
</dbReference>
<evidence type="ECO:0000256" key="4">
    <source>
        <dbReference type="SAM" id="MobiDB-lite"/>
    </source>
</evidence>
<feature type="region of interest" description="Disordered" evidence="4">
    <location>
        <begin position="2450"/>
        <end position="2510"/>
    </location>
</feature>
<organism evidence="6">
    <name type="scientific">Chaetoceros debilis</name>
    <dbReference type="NCBI Taxonomy" id="122233"/>
    <lineage>
        <taxon>Eukaryota</taxon>
        <taxon>Sar</taxon>
        <taxon>Stramenopiles</taxon>
        <taxon>Ochrophyta</taxon>
        <taxon>Bacillariophyta</taxon>
        <taxon>Coscinodiscophyceae</taxon>
        <taxon>Chaetocerotophycidae</taxon>
        <taxon>Chaetocerotales</taxon>
        <taxon>Chaetocerotaceae</taxon>
        <taxon>Chaetoceros</taxon>
    </lineage>
</organism>
<feature type="compositionally biased region" description="Basic and acidic residues" evidence="4">
    <location>
        <begin position="472"/>
        <end position="484"/>
    </location>
</feature>
<keyword evidence="1" id="KW-0677">Repeat</keyword>
<dbReference type="InterPro" id="IPR000719">
    <property type="entry name" value="Prot_kinase_dom"/>
</dbReference>
<feature type="compositionally biased region" description="Acidic residues" evidence="4">
    <location>
        <begin position="254"/>
        <end position="266"/>
    </location>
</feature>
<dbReference type="GO" id="GO:0051017">
    <property type="term" value="P:actin filament bundle assembly"/>
    <property type="evidence" value="ECO:0007669"/>
    <property type="project" value="TreeGrafter"/>
</dbReference>
<evidence type="ECO:0000256" key="1">
    <source>
        <dbReference type="ARBA" id="ARBA00022737"/>
    </source>
</evidence>
<dbReference type="EMBL" id="HBIO01019628">
    <property type="protein sequence ID" value="CAE0470262.1"/>
    <property type="molecule type" value="Transcribed_RNA"/>
</dbReference>
<protein>
    <recommendedName>
        <fullName evidence="5">Protein kinase domain-containing protein</fullName>
    </recommendedName>
</protein>
<feature type="compositionally biased region" description="Low complexity" evidence="4">
    <location>
        <begin position="130"/>
        <end position="141"/>
    </location>
</feature>
<dbReference type="PROSITE" id="PS50011">
    <property type="entry name" value="PROTEIN_KINASE_DOM"/>
    <property type="match status" value="1"/>
</dbReference>
<evidence type="ECO:0000313" key="6">
    <source>
        <dbReference type="EMBL" id="CAE0470262.1"/>
    </source>
</evidence>
<dbReference type="InterPro" id="IPR052420">
    <property type="entry name" value="Espin/Espin-like"/>
</dbReference>
<dbReference type="PANTHER" id="PTHR24153:SF8">
    <property type="entry name" value="FORKED, ISOFORM F"/>
    <property type="match status" value="1"/>
</dbReference>
<proteinExistence type="predicted"/>
<evidence type="ECO:0000256" key="2">
    <source>
        <dbReference type="ARBA" id="ARBA00023043"/>
    </source>
</evidence>
<dbReference type="InterPro" id="IPR011009">
    <property type="entry name" value="Kinase-like_dom_sf"/>
</dbReference>
<dbReference type="GO" id="GO:0051015">
    <property type="term" value="F:actin filament binding"/>
    <property type="evidence" value="ECO:0007669"/>
    <property type="project" value="TreeGrafter"/>
</dbReference>
<feature type="compositionally biased region" description="Acidic residues" evidence="4">
    <location>
        <begin position="2501"/>
        <end position="2510"/>
    </location>
</feature>
<dbReference type="Gene3D" id="1.10.510.10">
    <property type="entry name" value="Transferase(Phosphotransferase) domain 1"/>
    <property type="match status" value="2"/>
</dbReference>
<reference evidence="6" key="1">
    <citation type="submission" date="2021-01" db="EMBL/GenBank/DDBJ databases">
        <authorList>
            <person name="Corre E."/>
            <person name="Pelletier E."/>
            <person name="Niang G."/>
            <person name="Scheremetjew M."/>
            <person name="Finn R."/>
            <person name="Kale V."/>
            <person name="Holt S."/>
            <person name="Cochrane G."/>
            <person name="Meng A."/>
            <person name="Brown T."/>
            <person name="Cohen L."/>
        </authorList>
    </citation>
    <scope>NUCLEOTIDE SEQUENCE</scope>
    <source>
        <strain evidence="6">MM31A-1</strain>
    </source>
</reference>
<dbReference type="GO" id="GO:0005737">
    <property type="term" value="C:cytoplasm"/>
    <property type="evidence" value="ECO:0007669"/>
    <property type="project" value="TreeGrafter"/>
</dbReference>
<gene>
    <name evidence="6" type="ORF">CDEB00056_LOCUS15115</name>
</gene>
<keyword evidence="3" id="KW-0175">Coiled coil</keyword>
<dbReference type="Gene3D" id="1.25.40.20">
    <property type="entry name" value="Ankyrin repeat-containing domain"/>
    <property type="match status" value="3"/>
</dbReference>
<dbReference type="SUPFAM" id="SSF48403">
    <property type="entry name" value="Ankyrin repeat"/>
    <property type="match status" value="2"/>
</dbReference>
<feature type="region of interest" description="Disordered" evidence="4">
    <location>
        <begin position="464"/>
        <end position="484"/>
    </location>
</feature>
<dbReference type="SMART" id="SM00220">
    <property type="entry name" value="S_TKc"/>
    <property type="match status" value="1"/>
</dbReference>
<dbReference type="GO" id="GO:0004672">
    <property type="term" value="F:protein kinase activity"/>
    <property type="evidence" value="ECO:0007669"/>
    <property type="project" value="InterPro"/>
</dbReference>
<feature type="region of interest" description="Disordered" evidence="4">
    <location>
        <begin position="247"/>
        <end position="304"/>
    </location>
</feature>
<dbReference type="SMART" id="SM00248">
    <property type="entry name" value="ANK"/>
    <property type="match status" value="7"/>
</dbReference>
<evidence type="ECO:0000259" key="5">
    <source>
        <dbReference type="PROSITE" id="PS50011"/>
    </source>
</evidence>
<feature type="region of interest" description="Disordered" evidence="4">
    <location>
        <begin position="94"/>
        <end position="173"/>
    </location>
</feature>
<feature type="domain" description="Protein kinase" evidence="5">
    <location>
        <begin position="1528"/>
        <end position="1998"/>
    </location>
</feature>
<accession>A0A7S3VC89</accession>
<keyword evidence="2" id="KW-0040">ANK repeat</keyword>
<dbReference type="InterPro" id="IPR036770">
    <property type="entry name" value="Ankyrin_rpt-contain_sf"/>
</dbReference>
<sequence>MGSPQFTSVLHILAERAEWKQLAQYLHTLHTSTTSDEVRRLLLTTEGPLGWTPLMLSCARAPANVIQLLLQCCPESATVADRSGTFPLHFVSSWGEERDRESSGNTDGHGNGNEEQKAIGSARRHSTTDAAAHSPRAKSAADGISVVTDEVETEHDNANTNNNDDDDDDHDNYSAESEFDLRRVLKLLLDCGPEVLIMQNQWGQTPLHCVFDNDDRIISPRVETIKLLLGLYDYDVDHQDILPSSSAITHYASDDDDDDDDDDDSEGDKSDSSESGILEGEEDSHTAQAQTPGKKAQASPAAEVKTVREYAQQALSIHDTNSYLPLHLAASIGSSEKILRLLVSKYPKAAMIATTSGDLPVHLMQYYAEDEALDGGSNPFIRQGSWRGGSGIFRLRKNKTMNIVSLGQIECLLQPLCLNSRTQKRRMSRQMLEKATGKAKSKNSLNTSQRSLIASIQCAPGMDMDAEGDEHADDHIDSTDKDAETDNAGGIIPNISMEHDVAINLATRLPGSRSVNLPIHIAAEHGVSYDILSTLCELNSEGVATPQPIAKSMLVSSSSSLDVPEGRYSSPELFPIEAFEKGRAGMEALKACHILKSHNGDPSMNQVKIEFDPGLINVEVLKGIIQNFENRSDLLFAFYPEALPAEFPDTKRNRNAPKPRIRYSRDQSRRWRLEKLIRSEAIDTTTYEFSIIAQRVWTWLYQGINSRDNSISAEYQGAVGRIITGLPEEALLKLSYISHVANDMGIEISEKDMGHLRNVPCRIQGKSIIQYAAARDASIRMNSMILLNEHENRNAIHTICECLDANDALAFSSVCQRTMKAGVRIFPENKLKETGRSWLLPPRQELAGADQAEFWQNMDSMIMIPESTHTIFVTYYLEVSDSSQVSTSNKQGGADAESLPQHMNGGLLVVGENAAGIKKSEARVVGKFQKKRAYSELNYDSVAGYEVQVSFTYRPGNSYTLRVYGPKGGGRISISNARVRQVVYCLDREKRTPLQVLLMNNQKHSHLHSQSPLVDQLSTLLDERYRFTGVATGHILHFALQNRVSSEVLEALIDSNPSLLLDTDDNGRTPLHALFLLSSEESPSLSIVKMLLGTPGENATKLKDKDYKVPLHIAAENGVNNPVLELLVEAYPDGCYRQTKDGDIPVHLLVRSGKATTASVEMLLRPIMDSETICSVKGSQGVELPLHIAAEYNCAYNIIERLLLAYVAAATIPRIRHRSSEEMYTLDIFESNRRKGTSESSISPATKSLNNSADYSMNSASLRTLGEESLMKVVEEAAHQDIHDADFNLRSDLIFVHFPVLPKPYRKEKERIQRLRNMIRREAIECVERRELDGQAQMSDMAQLAWCFFCTYEGHDDPSDHYADEVGNILKSLTIPVVKLLASVANPFSSPPRTILSECATPRCKHLISCRVLFVGRYVFDESQFILHQSDDSFVVAGKDYGAVEAYKRLLTTFKQEETPDIDDLASIDSCSSIVHVLSFTDDTASYFVDFATKIGLDEDFAREEFDSLIANSMVPSNDGNESIVMDQEDKHELTMETFRTFCSAHNVDNKGVRKVAVKFMKHRTQFLREKIARARLDLSKSDWYVFPVIEDYDIDRVEESLSESMDTILPRTSWELAESKDNFFALDLQEMNHLGHDFSSYKYALVLPRGDRDFNDMAIHEELKVWEIRDLLLKVGNAVWELHQRSVIHGNLILSNIVQFGSHVALIDLDSATLMSKKEYGSMLTNKIAGISQRFASGVMPPELIARIDLIEDHNALRAYEKYWKHIQNDAAEMNRITSDDTHEISKNVQILNDEAQALKNSEALQNSIRASLKNLSDSDQVDLSWKERISRALGSNDFNVLPQDLSNCNELNEFRNVWSRMTSNQLLWERIRPRLSADKKYAYVVKYHDDSKTESKSDLELPYDLVDSSEKIDIWAFGMLLYSLSTRSSLFHQTHDGNLQNAEVFAKLHDWSKEDARAIILTTVKDALTQDLLLQLLVPEADRLSSMRAILSHPFFGPSSTAAAQKIIQECTESEDLFPQLNEDFKGPVPKPRHTNLFSTETFCRIVFDRLGEIKVPTCFIVLPYELRWDSRSQLLEPQDHKSLALAEKIGLHLLDIHTITAKLSFWLRVKENLTEQNGKEFKSKIINWIQRARQEESTKIAKEIVSSIKCDQAYEEICVEMLDEEMSISHARAFIRDPMKAAVGLLGESADALLELYPSSQLLYLVDELQGCPSLPVDYTDLTSAVSRDSFYPLHLAKEDGQLRDMFLPVINIAVMIALANNGLDGLAGLLGLRKVPESWTDHRLGLVHRKPPFGRSSIVEFSTLQRLVRKQPAGTDSARQFHSHMSQDPISSNDELGQLELFFQHHDQLGDYSDLQRTHEEDESLVFWTRDEDVRAPLQSTPEFIATVKRLEQLQVEITQKKRLEEEVTNLNNRIAELKQKAEEKRLKKRKSKKVRIQFVENRKPLEATSMSSQTESTALRDTQASSGNIHVQVPTSSSERNPLIPSNNDHPRQDDKDEESGVMMM</sequence>
<feature type="coiled-coil region" evidence="3">
    <location>
        <begin position="2395"/>
        <end position="2439"/>
    </location>
</feature>
<dbReference type="SUPFAM" id="SSF56112">
    <property type="entry name" value="Protein kinase-like (PK-like)"/>
    <property type="match status" value="2"/>
</dbReference>
<name>A0A7S3VC89_9STRA</name>
<dbReference type="PANTHER" id="PTHR24153">
    <property type="entry name" value="ESPIN"/>
    <property type="match status" value="1"/>
</dbReference>
<dbReference type="InterPro" id="IPR002110">
    <property type="entry name" value="Ankyrin_rpt"/>
</dbReference>
<evidence type="ECO:0000256" key="3">
    <source>
        <dbReference type="SAM" id="Coils"/>
    </source>
</evidence>